<evidence type="ECO:0000313" key="7">
    <source>
        <dbReference type="EMBL" id="CAF1286939.1"/>
    </source>
</evidence>
<dbReference type="PANTHER" id="PTHR13914:SF0">
    <property type="entry name" value="PROLINE DEHYDROGENASE 1, MITOCHONDRIAL"/>
    <property type="match status" value="1"/>
</dbReference>
<evidence type="ECO:0000256" key="3">
    <source>
        <dbReference type="ARBA" id="ARBA00023002"/>
    </source>
</evidence>
<dbReference type="Proteomes" id="UP000663855">
    <property type="component" value="Unassembled WGS sequence"/>
</dbReference>
<comment type="catalytic activity">
    <reaction evidence="5">
        <text>L-proline + a quinone = (S)-1-pyrroline-5-carboxylate + a quinol + H(+)</text>
        <dbReference type="Rhea" id="RHEA:23784"/>
        <dbReference type="ChEBI" id="CHEBI:15378"/>
        <dbReference type="ChEBI" id="CHEBI:17388"/>
        <dbReference type="ChEBI" id="CHEBI:24646"/>
        <dbReference type="ChEBI" id="CHEBI:60039"/>
        <dbReference type="ChEBI" id="CHEBI:132124"/>
        <dbReference type="EC" id="1.5.5.2"/>
    </reaction>
</comment>
<dbReference type="Proteomes" id="UP000676336">
    <property type="component" value="Unassembled WGS sequence"/>
</dbReference>
<comment type="similarity">
    <text evidence="2 5">Belongs to the proline oxidase family.</text>
</comment>
<comment type="caution">
    <text evidence="8">The sequence shown here is derived from an EMBL/GenBank/DDBJ whole genome shotgun (WGS) entry which is preliminary data.</text>
</comment>
<dbReference type="Proteomes" id="UP000663834">
    <property type="component" value="Unassembled WGS sequence"/>
</dbReference>
<dbReference type="EMBL" id="CAJOBJ010000020">
    <property type="protein sequence ID" value="CAF3784171.1"/>
    <property type="molecule type" value="Genomic_DNA"/>
</dbReference>
<protein>
    <recommendedName>
        <fullName evidence="5">Proline dehydrogenase</fullName>
        <ecNumber evidence="5">1.5.5.2</ecNumber>
    </recommendedName>
</protein>
<comment type="function">
    <text evidence="5">Converts proline to delta-1-pyrroline-5-carboxylate.</text>
</comment>
<dbReference type="Pfam" id="PF01619">
    <property type="entry name" value="Pro_dh"/>
    <property type="match status" value="1"/>
</dbReference>
<name>A0A816CU52_9BILA</name>
<evidence type="ECO:0000313" key="13">
    <source>
        <dbReference type="Proteomes" id="UP000663855"/>
    </source>
</evidence>
<dbReference type="GO" id="GO:0010133">
    <property type="term" value="P:L-proline catabolic process to L-glutamate"/>
    <property type="evidence" value="ECO:0007669"/>
    <property type="project" value="TreeGrafter"/>
</dbReference>
<evidence type="ECO:0000313" key="11">
    <source>
        <dbReference type="EMBL" id="CAF3784171.1"/>
    </source>
</evidence>
<evidence type="ECO:0000259" key="6">
    <source>
        <dbReference type="Pfam" id="PF01619"/>
    </source>
</evidence>
<dbReference type="InterPro" id="IPR002872">
    <property type="entry name" value="Proline_DH_dom"/>
</dbReference>
<comment type="pathway">
    <text evidence="1">Amino-acid degradation; L-proline degradation into L-glutamate; L-glutamate from L-proline: step 1/2.</text>
</comment>
<evidence type="ECO:0000313" key="9">
    <source>
        <dbReference type="EMBL" id="CAF2158960.1"/>
    </source>
</evidence>
<dbReference type="EMBL" id="CAJOBI010000182">
    <property type="protein sequence ID" value="CAF3802111.1"/>
    <property type="molecule type" value="Genomic_DNA"/>
</dbReference>
<keyword evidence="4 5" id="KW-0642">Proline metabolism</keyword>
<dbReference type="Proteomes" id="UP000681720">
    <property type="component" value="Unassembled WGS sequence"/>
</dbReference>
<evidence type="ECO:0000256" key="2">
    <source>
        <dbReference type="ARBA" id="ARBA00005869"/>
    </source>
</evidence>
<dbReference type="Gene3D" id="3.20.20.220">
    <property type="match status" value="1"/>
</dbReference>
<evidence type="ECO:0000313" key="12">
    <source>
        <dbReference type="EMBL" id="CAF3802111.1"/>
    </source>
</evidence>
<feature type="domain" description="Proline dehydrogenase" evidence="6">
    <location>
        <begin position="115"/>
        <end position="444"/>
    </location>
</feature>
<dbReference type="GO" id="GO:0071949">
    <property type="term" value="F:FAD binding"/>
    <property type="evidence" value="ECO:0007669"/>
    <property type="project" value="TreeGrafter"/>
</dbReference>
<dbReference type="AlphaFoldDB" id="A0A816CU52"/>
<dbReference type="EMBL" id="CAJOBH010000002">
    <property type="protein sequence ID" value="CAF3745154.1"/>
    <property type="molecule type" value="Genomic_DNA"/>
</dbReference>
<keyword evidence="5" id="KW-0274">FAD</keyword>
<dbReference type="OrthoDB" id="5464at2759"/>
<accession>A0A816CU52</accession>
<dbReference type="Proteomes" id="UP000681967">
    <property type="component" value="Unassembled WGS sequence"/>
</dbReference>
<keyword evidence="5" id="KW-0285">Flavoprotein</keyword>
<evidence type="ECO:0000256" key="1">
    <source>
        <dbReference type="ARBA" id="ARBA00004739"/>
    </source>
</evidence>
<reference evidence="8" key="1">
    <citation type="submission" date="2021-02" db="EMBL/GenBank/DDBJ databases">
        <authorList>
            <person name="Nowell W R."/>
        </authorList>
    </citation>
    <scope>NUCLEOTIDE SEQUENCE</scope>
</reference>
<gene>
    <name evidence="10" type="ORF">BYL167_LOCUS26</name>
    <name evidence="8" type="ORF">CJN711_LOCUS38999</name>
    <name evidence="11" type="ORF">GIL414_LOCUS205</name>
    <name evidence="7" type="ORF">KQP761_LOCUS4074</name>
    <name evidence="9" type="ORF">MBJ925_LOCUS32803</name>
    <name evidence="12" type="ORF">SMN809_LOCUS1238</name>
</gene>
<dbReference type="Proteomes" id="UP000663824">
    <property type="component" value="Unassembled WGS sequence"/>
</dbReference>
<dbReference type="InterPro" id="IPR029041">
    <property type="entry name" value="FAD-linked_oxidoreductase-like"/>
</dbReference>
<evidence type="ECO:0000256" key="4">
    <source>
        <dbReference type="ARBA" id="ARBA00023062"/>
    </source>
</evidence>
<dbReference type="EC" id="1.5.5.2" evidence="5"/>
<sequence length="463" mass="53517">MLLKMIGKWNPHRIQIARYFVRSFASNIKENHEKVNFDSISAAYGYKSNRELFRGWFVFKLCSYSSLVDRLSQLLPISRKILGQQLFEYIIRSTLYGHFVAGTNKAELKPIVDRLRKHNVKLILDYSMESDVPSNKQGKLESSVLHHSNENTYNDNLLKSIKNVQTAAELFGSSAITAVKMTAFVSPDILQKLNRFLETEHQSSTKNTILETASNTSIISKNELAEVEHLIKRMNRIVQEVKKHNGRIFIDAEQSYFQTAIHKFVLELQEQYNRDSLIVYNTYQCYRKTTLNLLRQDLIRSKNNNFHIGIKLVRGAYMDQERQLAIAMKSVDPIHPNFLTTTECYHRAFIEVLEHAKEKNATKTHVIIASHNEDTVQFVTKTMDSMNVKRDDGLVSFATLFGMCDYLTFPLAAVGYDAFKLAPYGPISSLLPYLTRRAQENRAIFAKAEKDRRLHYKALRERI</sequence>
<dbReference type="PANTHER" id="PTHR13914">
    <property type="entry name" value="PROLINE OXIDASE"/>
    <property type="match status" value="1"/>
</dbReference>
<dbReference type="InterPro" id="IPR015659">
    <property type="entry name" value="Proline_oxidase"/>
</dbReference>
<evidence type="ECO:0000313" key="10">
    <source>
        <dbReference type="EMBL" id="CAF3745154.1"/>
    </source>
</evidence>
<dbReference type="GO" id="GO:0004657">
    <property type="term" value="F:proline dehydrogenase activity"/>
    <property type="evidence" value="ECO:0007669"/>
    <property type="project" value="UniProtKB-EC"/>
</dbReference>
<evidence type="ECO:0000313" key="8">
    <source>
        <dbReference type="EMBL" id="CAF1628132.1"/>
    </source>
</evidence>
<dbReference type="EMBL" id="CAJNOW010000632">
    <property type="protein sequence ID" value="CAF1286939.1"/>
    <property type="molecule type" value="Genomic_DNA"/>
</dbReference>
<keyword evidence="3 5" id="KW-0560">Oxidoreductase</keyword>
<proteinExistence type="inferred from homology"/>
<dbReference type="EMBL" id="CAJNOV010019141">
    <property type="protein sequence ID" value="CAF1628132.1"/>
    <property type="molecule type" value="Genomic_DNA"/>
</dbReference>
<dbReference type="EMBL" id="CAJNRE010017973">
    <property type="protein sequence ID" value="CAF2158960.1"/>
    <property type="molecule type" value="Genomic_DNA"/>
</dbReference>
<organism evidence="8 13">
    <name type="scientific">Rotaria magnacalcarata</name>
    <dbReference type="NCBI Taxonomy" id="392030"/>
    <lineage>
        <taxon>Eukaryota</taxon>
        <taxon>Metazoa</taxon>
        <taxon>Spiralia</taxon>
        <taxon>Gnathifera</taxon>
        <taxon>Rotifera</taxon>
        <taxon>Eurotatoria</taxon>
        <taxon>Bdelloidea</taxon>
        <taxon>Philodinida</taxon>
        <taxon>Philodinidae</taxon>
        <taxon>Rotaria</taxon>
    </lineage>
</organism>
<comment type="cofactor">
    <cofactor evidence="5">
        <name>FAD</name>
        <dbReference type="ChEBI" id="CHEBI:57692"/>
    </cofactor>
</comment>
<evidence type="ECO:0000256" key="5">
    <source>
        <dbReference type="RuleBase" id="RU364054"/>
    </source>
</evidence>
<dbReference type="SUPFAM" id="SSF51730">
    <property type="entry name" value="FAD-linked oxidoreductase"/>
    <property type="match status" value="1"/>
</dbReference>
<dbReference type="GO" id="GO:0005739">
    <property type="term" value="C:mitochondrion"/>
    <property type="evidence" value="ECO:0007669"/>
    <property type="project" value="TreeGrafter"/>
</dbReference>